<evidence type="ECO:0000313" key="6">
    <source>
        <dbReference type="EMBL" id="EFV45182.1"/>
    </source>
</evidence>
<dbReference type="InterPro" id="IPR015168">
    <property type="entry name" value="SsuA/THI5"/>
</dbReference>
<evidence type="ECO:0000256" key="1">
    <source>
        <dbReference type="ARBA" id="ARBA00004418"/>
    </source>
</evidence>
<gene>
    <name evidence="6" type="ORF">HMPREF0179_00996</name>
</gene>
<evidence type="ECO:0000256" key="3">
    <source>
        <dbReference type="ARBA" id="ARBA00022729"/>
    </source>
</evidence>
<protein>
    <recommendedName>
        <fullName evidence="5">SsuA/THI5-like domain-containing protein</fullName>
    </recommendedName>
</protein>
<feature type="chain" id="PRO_5003203182" description="SsuA/THI5-like domain-containing protein" evidence="4">
    <location>
        <begin position="27"/>
        <end position="357"/>
    </location>
</feature>
<dbReference type="eggNOG" id="COG0715">
    <property type="taxonomic scope" value="Bacteria"/>
</dbReference>
<accession>E5Y484</accession>
<proteinExistence type="inferred from homology"/>
<dbReference type="PANTHER" id="PTHR30024:SF47">
    <property type="entry name" value="TAURINE-BINDING PERIPLASMIC PROTEIN"/>
    <property type="match status" value="1"/>
</dbReference>
<dbReference type="SUPFAM" id="SSF53850">
    <property type="entry name" value="Periplasmic binding protein-like II"/>
    <property type="match status" value="1"/>
</dbReference>
<dbReference type="Pfam" id="PF09084">
    <property type="entry name" value="NMT1"/>
    <property type="match status" value="1"/>
</dbReference>
<dbReference type="RefSeq" id="WP_005025736.1">
    <property type="nucleotide sequence ID" value="NZ_KE150238.1"/>
</dbReference>
<dbReference type="STRING" id="563192.HMPREF0179_00996"/>
<comment type="similarity">
    <text evidence="2">Belongs to the bacterial solute-binding protein SsuA/TauA family.</text>
</comment>
<dbReference type="OrthoDB" id="2054296at2"/>
<dbReference type="Gene3D" id="3.40.190.10">
    <property type="entry name" value="Periplasmic binding protein-like II"/>
    <property type="match status" value="1"/>
</dbReference>
<dbReference type="EMBL" id="ADCP02000001">
    <property type="protein sequence ID" value="EFV45182.1"/>
    <property type="molecule type" value="Genomic_DNA"/>
</dbReference>
<dbReference type="PANTHER" id="PTHR30024">
    <property type="entry name" value="ALIPHATIC SULFONATES-BINDING PROTEIN-RELATED"/>
    <property type="match status" value="1"/>
</dbReference>
<name>E5Y484_BILW3</name>
<evidence type="ECO:0000256" key="2">
    <source>
        <dbReference type="ARBA" id="ARBA00010742"/>
    </source>
</evidence>
<keyword evidence="7" id="KW-1185">Reference proteome</keyword>
<dbReference type="GO" id="GO:0042597">
    <property type="term" value="C:periplasmic space"/>
    <property type="evidence" value="ECO:0007669"/>
    <property type="project" value="UniProtKB-SubCell"/>
</dbReference>
<keyword evidence="3 4" id="KW-0732">Signal</keyword>
<evidence type="ECO:0000256" key="4">
    <source>
        <dbReference type="SAM" id="SignalP"/>
    </source>
</evidence>
<reference evidence="6 7" key="2">
    <citation type="submission" date="2013-04" db="EMBL/GenBank/DDBJ databases">
        <title>The Genome Sequence of Bilophila wadsworthia 3_1_6.</title>
        <authorList>
            <consortium name="The Broad Institute Genomics Platform"/>
            <person name="Earl A."/>
            <person name="Ward D."/>
            <person name="Feldgarden M."/>
            <person name="Gevers D."/>
            <person name="Sibley C."/>
            <person name="Strauss J."/>
            <person name="Allen-Vercoe E."/>
            <person name="Walker B."/>
            <person name="Young S."/>
            <person name="Zeng Q."/>
            <person name="Gargeya S."/>
            <person name="Fitzgerald M."/>
            <person name="Haas B."/>
            <person name="Abouelleil A."/>
            <person name="Allen A.W."/>
            <person name="Alvarado L."/>
            <person name="Arachchi H.M."/>
            <person name="Berlin A.M."/>
            <person name="Chapman S.B."/>
            <person name="Gainer-Dewar J."/>
            <person name="Goldberg J."/>
            <person name="Griggs A."/>
            <person name="Gujja S."/>
            <person name="Hansen M."/>
            <person name="Howarth C."/>
            <person name="Imamovic A."/>
            <person name="Ireland A."/>
            <person name="Larimer J."/>
            <person name="McCowan C."/>
            <person name="Murphy C."/>
            <person name="Pearson M."/>
            <person name="Poon T.W."/>
            <person name="Priest M."/>
            <person name="Roberts A."/>
            <person name="Saif S."/>
            <person name="Shea T."/>
            <person name="Sisk P."/>
            <person name="Sykes S."/>
            <person name="Wortman J."/>
            <person name="Nusbaum C."/>
            <person name="Birren B."/>
        </authorList>
    </citation>
    <scope>NUCLEOTIDE SEQUENCE [LARGE SCALE GENOMIC DNA]</scope>
    <source>
        <strain evidence="6 7">3_1_6</strain>
    </source>
</reference>
<comment type="caution">
    <text evidence="6">The sequence shown here is derived from an EMBL/GenBank/DDBJ whole genome shotgun (WGS) entry which is preliminary data.</text>
</comment>
<dbReference type="AlphaFoldDB" id="E5Y484"/>
<sequence>MRRSTLSGLFGFFALLLALTADLSAAYQEPPFKLETGWLPEHETFLIWYAKQKGWDKQEGLDIVLNRFDSGKDLIGNADKWVIGACGAFPILTSPYPEQFTIIGVGNDESLANAVMVRPDSPLLDTKGANKGYPNLYGKADDVRGKTIICPASSSAQYLLTKWLAAYGLTTEDVRIQNTDAVPGLQAFFGGEGDAIVLWAPYSYTGDEHGLKVAATSRSVNAPQSVLLMADKDFAAAHPSQVASFLRVYLRAVRMMREESVATLAEDYKTFFKEWAGKTMSDAEVIKDITIHQVFLLEDQLRMFNAEHSRSDMQDWLASIIRFHAGDAYSQDKTEELLGLVTGAFLEKVERPIPEYR</sequence>
<organism evidence="6 7">
    <name type="scientific">Bilophila wadsworthia (strain 3_1_6)</name>
    <dbReference type="NCBI Taxonomy" id="563192"/>
    <lineage>
        <taxon>Bacteria</taxon>
        <taxon>Pseudomonadati</taxon>
        <taxon>Thermodesulfobacteriota</taxon>
        <taxon>Desulfovibrionia</taxon>
        <taxon>Desulfovibrionales</taxon>
        <taxon>Desulfovibrionaceae</taxon>
        <taxon>Bilophila</taxon>
    </lineage>
</organism>
<evidence type="ECO:0000259" key="5">
    <source>
        <dbReference type="Pfam" id="PF09084"/>
    </source>
</evidence>
<feature type="domain" description="SsuA/THI5-like" evidence="5">
    <location>
        <begin position="141"/>
        <end position="258"/>
    </location>
</feature>
<comment type="subcellular location">
    <subcellularLocation>
        <location evidence="1">Periplasm</location>
    </subcellularLocation>
</comment>
<dbReference type="Proteomes" id="UP000006034">
    <property type="component" value="Unassembled WGS sequence"/>
</dbReference>
<evidence type="ECO:0000313" key="7">
    <source>
        <dbReference type="Proteomes" id="UP000006034"/>
    </source>
</evidence>
<dbReference type="GeneID" id="78086136"/>
<feature type="signal peptide" evidence="4">
    <location>
        <begin position="1"/>
        <end position="26"/>
    </location>
</feature>
<dbReference type="HOGENOM" id="CLU_065959_0_0_7"/>
<reference evidence="6 7" key="1">
    <citation type="submission" date="2010-10" db="EMBL/GenBank/DDBJ databases">
        <authorList>
            <consortium name="The Broad Institute Genome Sequencing Platform"/>
            <person name="Ward D."/>
            <person name="Earl A."/>
            <person name="Feldgarden M."/>
            <person name="Young S.K."/>
            <person name="Gargeya S."/>
            <person name="Zeng Q."/>
            <person name="Alvarado L."/>
            <person name="Berlin A."/>
            <person name="Bochicchio J."/>
            <person name="Chapman S.B."/>
            <person name="Chen Z."/>
            <person name="Freedman E."/>
            <person name="Gellesch M."/>
            <person name="Goldberg J."/>
            <person name="Griggs A."/>
            <person name="Gujja S."/>
            <person name="Heilman E."/>
            <person name="Heiman D."/>
            <person name="Howarth C."/>
            <person name="Mehta T."/>
            <person name="Neiman D."/>
            <person name="Pearson M."/>
            <person name="Roberts A."/>
            <person name="Saif S."/>
            <person name="Shea T."/>
            <person name="Shenoy N."/>
            <person name="Sisk P."/>
            <person name="Stolte C."/>
            <person name="Sykes S."/>
            <person name="White J."/>
            <person name="Yandava C."/>
            <person name="Allen-Vercoe E."/>
            <person name="Sibley C."/>
            <person name="Ambrose C.E."/>
            <person name="Strauss J."/>
            <person name="Daigneault M."/>
            <person name="Haas B."/>
            <person name="Nusbaum C."/>
            <person name="Birren B."/>
        </authorList>
    </citation>
    <scope>NUCLEOTIDE SEQUENCE [LARGE SCALE GENOMIC DNA]</scope>
    <source>
        <strain evidence="6 7">3_1_6</strain>
    </source>
</reference>